<comment type="caution">
    <text evidence="2">The sequence shown here is derived from an EMBL/GenBank/DDBJ whole genome shotgun (WGS) entry which is preliminary data.</text>
</comment>
<name>A0A5C5RVX5_9ACTN</name>
<sequence>MEKHPSTGVSRITIEPDERNIRPHRGYSDRFRRSFATSHVYLSQCGLHVSEPRWSDGGRSPQQVEPDPYARVRERTGLESGVKLGYAAAPPADASEADESFSGASLAGASFTGASFAGASFTGASFAGASAAGVSFTGASFAGASVAGVVDTSLAGTSTVAGGVDTGVPAGAGVTTGAPPRVRSVSVAAAPEPLTGTSGFELVTGAAAVEAVPNCSGCVLPDSPSMKPLPTLNNAGTSPGRYSSCLKKTSRPALNVAAAPVARALAAATGSPDPSALTTFSIVLKNSVPKLIVVPYAAANIEMSGPCVPSSPLPSGPRNGVNFAMVSVSVAPTPRSGEISVACASWKGSTNCPLGIEFMYALSTRGMPFSPK</sequence>
<proteinExistence type="predicted"/>
<dbReference type="EMBL" id="VIGV01000001">
    <property type="protein sequence ID" value="TWS26718.1"/>
    <property type="molecule type" value="Genomic_DNA"/>
</dbReference>
<reference evidence="2 3" key="1">
    <citation type="submission" date="2019-06" db="EMBL/GenBank/DDBJ databases">
        <authorList>
            <person name="Teng J.L.L."/>
            <person name="Lee H.H."/>
            <person name="Lau S.K.P."/>
            <person name="Woo P.C.Y."/>
        </authorList>
    </citation>
    <scope>NUCLEOTIDE SEQUENCE [LARGE SCALE GENOMIC DNA]</scope>
    <source>
        <strain evidence="2 3">HKU70</strain>
    </source>
</reference>
<protein>
    <submittedName>
        <fullName evidence="2">Pentapeptide repeat-containing protein</fullName>
    </submittedName>
</protein>
<reference evidence="2 3" key="2">
    <citation type="submission" date="2019-08" db="EMBL/GenBank/DDBJ databases">
        <title>Tsukamurella conjunctivitidis sp. nov., Tsukamurella assacharolytica sp. nov. and Tsukamurella sputae sp. nov. isolated from patients with conjunctivitis, bacteraemia (lymphoma) and respiratory infection (sputum) in Hong Kong.</title>
        <authorList>
            <person name="Fok K.M.N."/>
            <person name="Fong J.Y.H."/>
        </authorList>
    </citation>
    <scope>NUCLEOTIDE SEQUENCE [LARGE SCALE GENOMIC DNA]</scope>
    <source>
        <strain evidence="2 3">HKU70</strain>
    </source>
</reference>
<evidence type="ECO:0000256" key="1">
    <source>
        <dbReference type="SAM" id="MobiDB-lite"/>
    </source>
</evidence>
<dbReference type="InterPro" id="IPR001646">
    <property type="entry name" value="5peptide_repeat"/>
</dbReference>
<feature type="region of interest" description="Disordered" evidence="1">
    <location>
        <begin position="1"/>
        <end position="28"/>
    </location>
</feature>
<gene>
    <name evidence="2" type="ORF">FK268_04980</name>
</gene>
<evidence type="ECO:0000313" key="3">
    <source>
        <dbReference type="Proteomes" id="UP000319792"/>
    </source>
</evidence>
<organism evidence="2 3">
    <name type="scientific">Tsukamurella sputi</name>
    <dbReference type="NCBI Taxonomy" id="2591848"/>
    <lineage>
        <taxon>Bacteria</taxon>
        <taxon>Bacillati</taxon>
        <taxon>Actinomycetota</taxon>
        <taxon>Actinomycetes</taxon>
        <taxon>Mycobacteriales</taxon>
        <taxon>Tsukamurellaceae</taxon>
        <taxon>Tsukamurella</taxon>
    </lineage>
</organism>
<keyword evidence="3" id="KW-1185">Reference proteome</keyword>
<accession>A0A5C5RVX5</accession>
<evidence type="ECO:0000313" key="2">
    <source>
        <dbReference type="EMBL" id="TWS26718.1"/>
    </source>
</evidence>
<dbReference type="RefSeq" id="WP_146431924.1">
    <property type="nucleotide sequence ID" value="NZ_VIGV01000001.1"/>
</dbReference>
<dbReference type="SUPFAM" id="SSF141571">
    <property type="entry name" value="Pentapeptide repeat-like"/>
    <property type="match status" value="1"/>
</dbReference>
<dbReference type="Gene3D" id="2.160.20.80">
    <property type="entry name" value="E3 ubiquitin-protein ligase SopA"/>
    <property type="match status" value="1"/>
</dbReference>
<dbReference type="Proteomes" id="UP000319792">
    <property type="component" value="Unassembled WGS sequence"/>
</dbReference>
<dbReference type="AlphaFoldDB" id="A0A5C5RVX5"/>
<feature type="compositionally biased region" description="Basic and acidic residues" evidence="1">
    <location>
        <begin position="14"/>
        <end position="28"/>
    </location>
</feature>
<dbReference type="Pfam" id="PF00805">
    <property type="entry name" value="Pentapeptide"/>
    <property type="match status" value="1"/>
</dbReference>